<evidence type="ECO:0000256" key="2">
    <source>
        <dbReference type="ARBA" id="ARBA00022771"/>
    </source>
</evidence>
<dbReference type="GO" id="GO:0061630">
    <property type="term" value="F:ubiquitin protein ligase activity"/>
    <property type="evidence" value="ECO:0007669"/>
    <property type="project" value="TreeGrafter"/>
</dbReference>
<dbReference type="GO" id="GO:0000209">
    <property type="term" value="P:protein polyubiquitination"/>
    <property type="evidence" value="ECO:0007669"/>
    <property type="project" value="TreeGrafter"/>
</dbReference>
<dbReference type="Ensembl" id="ENSAPOT00000018622.1">
    <property type="protein sequence ID" value="ENSAPOP00000028438.1"/>
    <property type="gene ID" value="ENSAPOG00000013681.1"/>
</dbReference>
<dbReference type="InterPro" id="IPR017907">
    <property type="entry name" value="Znf_RING_CS"/>
</dbReference>
<dbReference type="AlphaFoldDB" id="A0A3Q1GDU4"/>
<dbReference type="PANTHER" id="PTHR46016">
    <property type="entry name" value="ZINC FINGER, RING/FYVE/PHD-TYPE"/>
    <property type="match status" value="1"/>
</dbReference>
<protein>
    <recommendedName>
        <fullName evidence="6">RING-type domain-containing protein</fullName>
    </recommendedName>
</protein>
<dbReference type="STRING" id="80966.ENSAPOP00000028438"/>
<feature type="compositionally biased region" description="Polar residues" evidence="5">
    <location>
        <begin position="72"/>
        <end position="83"/>
    </location>
</feature>
<keyword evidence="3" id="KW-0862">Zinc</keyword>
<feature type="region of interest" description="Disordered" evidence="5">
    <location>
        <begin position="64"/>
        <end position="87"/>
    </location>
</feature>
<sequence length="163" mass="18474">MCVFTQEQVEQSSTVSAAEETCSGCVPVSHFWYVTRGNISMESHAVRALVRLYQRTVTSPMSLRDRHGATGISRSLKNSSSDYQSERASNDETCPICMDVFIKKQQLKCKHAFCKRCLQQAEKSIGPTCPVCKDVFVKHHQYKIKLFLFTSENPRTLRSSTLN</sequence>
<dbReference type="PANTHER" id="PTHR46016:SF1">
    <property type="entry name" value="RING-TYPE DOMAIN-CONTAINING PROTEIN"/>
    <property type="match status" value="1"/>
</dbReference>
<dbReference type="UniPathway" id="UPA00143"/>
<evidence type="ECO:0000256" key="5">
    <source>
        <dbReference type="SAM" id="MobiDB-lite"/>
    </source>
</evidence>
<organism evidence="7 8">
    <name type="scientific">Acanthochromis polyacanthus</name>
    <name type="common">spiny chromis</name>
    <dbReference type="NCBI Taxonomy" id="80966"/>
    <lineage>
        <taxon>Eukaryota</taxon>
        <taxon>Metazoa</taxon>
        <taxon>Chordata</taxon>
        <taxon>Craniata</taxon>
        <taxon>Vertebrata</taxon>
        <taxon>Euteleostomi</taxon>
        <taxon>Actinopterygii</taxon>
        <taxon>Neopterygii</taxon>
        <taxon>Teleostei</taxon>
        <taxon>Neoteleostei</taxon>
        <taxon>Acanthomorphata</taxon>
        <taxon>Ovalentaria</taxon>
        <taxon>Pomacentridae</taxon>
        <taxon>Acanthochromis</taxon>
    </lineage>
</organism>
<dbReference type="InterPro" id="IPR018957">
    <property type="entry name" value="Znf_C3HC4_RING-type"/>
</dbReference>
<evidence type="ECO:0000256" key="4">
    <source>
        <dbReference type="PROSITE-ProRule" id="PRU00175"/>
    </source>
</evidence>
<dbReference type="Proteomes" id="UP000257200">
    <property type="component" value="Unplaced"/>
</dbReference>
<evidence type="ECO:0000256" key="3">
    <source>
        <dbReference type="ARBA" id="ARBA00022833"/>
    </source>
</evidence>
<dbReference type="SMART" id="SM00184">
    <property type="entry name" value="RING"/>
    <property type="match status" value="1"/>
</dbReference>
<evidence type="ECO:0000313" key="7">
    <source>
        <dbReference type="Ensembl" id="ENSAPOP00000028438.1"/>
    </source>
</evidence>
<dbReference type="InterPro" id="IPR051438">
    <property type="entry name" value="RNF_E3_ubiq-protein_ligase"/>
</dbReference>
<name>A0A3Q1GDU4_9TELE</name>
<dbReference type="Gene3D" id="3.30.40.10">
    <property type="entry name" value="Zinc/RING finger domain, C3HC4 (zinc finger)"/>
    <property type="match status" value="1"/>
</dbReference>
<evidence type="ECO:0000259" key="6">
    <source>
        <dbReference type="PROSITE" id="PS50089"/>
    </source>
</evidence>
<reference evidence="7" key="1">
    <citation type="submission" date="2025-08" db="UniProtKB">
        <authorList>
            <consortium name="Ensembl"/>
        </authorList>
    </citation>
    <scope>IDENTIFICATION</scope>
</reference>
<dbReference type="SUPFAM" id="SSF57850">
    <property type="entry name" value="RING/U-box"/>
    <property type="match status" value="1"/>
</dbReference>
<accession>A0A3Q1GDU4</accession>
<dbReference type="InParanoid" id="A0A3Q1GDU4"/>
<keyword evidence="1" id="KW-0479">Metal-binding</keyword>
<evidence type="ECO:0000256" key="1">
    <source>
        <dbReference type="ARBA" id="ARBA00022723"/>
    </source>
</evidence>
<feature type="domain" description="RING-type" evidence="6">
    <location>
        <begin position="94"/>
        <end position="133"/>
    </location>
</feature>
<dbReference type="InterPro" id="IPR013083">
    <property type="entry name" value="Znf_RING/FYVE/PHD"/>
</dbReference>
<dbReference type="Pfam" id="PF00097">
    <property type="entry name" value="zf-C3HC4"/>
    <property type="match status" value="1"/>
</dbReference>
<dbReference type="GO" id="GO:0006511">
    <property type="term" value="P:ubiquitin-dependent protein catabolic process"/>
    <property type="evidence" value="ECO:0007669"/>
    <property type="project" value="TreeGrafter"/>
</dbReference>
<dbReference type="InterPro" id="IPR001841">
    <property type="entry name" value="Znf_RING"/>
</dbReference>
<reference evidence="7" key="2">
    <citation type="submission" date="2025-09" db="UniProtKB">
        <authorList>
            <consortium name="Ensembl"/>
        </authorList>
    </citation>
    <scope>IDENTIFICATION</scope>
</reference>
<proteinExistence type="predicted"/>
<keyword evidence="2 4" id="KW-0863">Zinc-finger</keyword>
<evidence type="ECO:0000313" key="8">
    <source>
        <dbReference type="Proteomes" id="UP000257200"/>
    </source>
</evidence>
<dbReference type="GO" id="GO:0008270">
    <property type="term" value="F:zinc ion binding"/>
    <property type="evidence" value="ECO:0007669"/>
    <property type="project" value="UniProtKB-KW"/>
</dbReference>
<dbReference type="PROSITE" id="PS00518">
    <property type="entry name" value="ZF_RING_1"/>
    <property type="match status" value="1"/>
</dbReference>
<dbReference type="GeneTree" id="ENSGT00990000212460"/>
<keyword evidence="8" id="KW-1185">Reference proteome</keyword>
<dbReference type="PROSITE" id="PS50089">
    <property type="entry name" value="ZF_RING_2"/>
    <property type="match status" value="1"/>
</dbReference>